<feature type="compositionally biased region" description="Low complexity" evidence="1">
    <location>
        <begin position="141"/>
        <end position="152"/>
    </location>
</feature>
<name>A0ABW9Y8A4_9RHOB</name>
<feature type="compositionally biased region" description="Low complexity" evidence="1">
    <location>
        <begin position="396"/>
        <end position="408"/>
    </location>
</feature>
<keyword evidence="2" id="KW-1133">Transmembrane helix</keyword>
<evidence type="ECO:0000256" key="2">
    <source>
        <dbReference type="SAM" id="Phobius"/>
    </source>
</evidence>
<feature type="region of interest" description="Disordered" evidence="1">
    <location>
        <begin position="383"/>
        <end position="408"/>
    </location>
</feature>
<protein>
    <submittedName>
        <fullName evidence="4">LysM peptidoglycan-binding domain-containing protein</fullName>
    </submittedName>
</protein>
<dbReference type="Gene3D" id="2.60.40.10">
    <property type="entry name" value="Immunoglobulins"/>
    <property type="match status" value="1"/>
</dbReference>
<dbReference type="EMBL" id="JAAATW010000003">
    <property type="protein sequence ID" value="NBE08739.1"/>
    <property type="molecule type" value="Genomic_DNA"/>
</dbReference>
<keyword evidence="5" id="KW-1185">Reference proteome</keyword>
<proteinExistence type="predicted"/>
<evidence type="ECO:0000313" key="4">
    <source>
        <dbReference type="EMBL" id="NBE08739.1"/>
    </source>
</evidence>
<dbReference type="CDD" id="cd00118">
    <property type="entry name" value="LysM"/>
    <property type="match status" value="1"/>
</dbReference>
<evidence type="ECO:0000259" key="3">
    <source>
        <dbReference type="PROSITE" id="PS51782"/>
    </source>
</evidence>
<dbReference type="Gene3D" id="3.10.350.10">
    <property type="entry name" value="LysM domain"/>
    <property type="match status" value="1"/>
</dbReference>
<evidence type="ECO:0000313" key="5">
    <source>
        <dbReference type="Proteomes" id="UP001517376"/>
    </source>
</evidence>
<sequence>MKPWAEMSVAQRGGVMGSVAAVIAALFYGAWTVSRPEAPEAPVAAEAAPAPEGAATAEAAPEAAPEAAVEGAVEPGAAPEADSVAEAVPAAPEATGSTTAEPAADESAPVEVAPEEVATAEPAPAEPAPEAVATEDRAGSEAAAAAEQPPAVQVEAPKLDLVRVEQDGSALVAGSAAPRAALSLRVTGQEIVAMPADGQGNFVAMFNLAPSPAPRVLSLVMEMPDGTEVPAEGTVVIAPTVAPVAVAGTAATETETAAAEPAQVAEAPAALLVTEEGARVLQSASDLPPELVANVTIDTITYTPEGAVQLAGRGTPERVVRLYLDNAAVAEAAISGAGDWAVTLPEVAPGRYTLRADQVDAAGAVTSRFETPFQRETVEALAAAAADGETGGETGAGVPAPEAGGAAEGAMADTGVDTAVDGDAEAAVDAGAAAAPPGPVSVTVQPGFTLWQIATEQLGAGVRYVQVFEANRDQIRDPDLIYPGQVFAIPEAE</sequence>
<feature type="transmembrane region" description="Helical" evidence="2">
    <location>
        <begin position="12"/>
        <end position="31"/>
    </location>
</feature>
<dbReference type="InterPro" id="IPR013783">
    <property type="entry name" value="Ig-like_fold"/>
</dbReference>
<keyword evidence="2" id="KW-0472">Membrane</keyword>
<evidence type="ECO:0000256" key="1">
    <source>
        <dbReference type="SAM" id="MobiDB-lite"/>
    </source>
</evidence>
<accession>A0ABW9Y8A4</accession>
<dbReference type="PANTHER" id="PTHR34700">
    <property type="entry name" value="POTASSIUM BINDING PROTEIN KBP"/>
    <property type="match status" value="1"/>
</dbReference>
<feature type="region of interest" description="Disordered" evidence="1">
    <location>
        <begin position="42"/>
        <end position="152"/>
    </location>
</feature>
<feature type="domain" description="LysM" evidence="3">
    <location>
        <begin position="440"/>
        <end position="489"/>
    </location>
</feature>
<dbReference type="InterPro" id="IPR052196">
    <property type="entry name" value="Bact_Kbp"/>
</dbReference>
<dbReference type="InterPro" id="IPR018392">
    <property type="entry name" value="LysM"/>
</dbReference>
<dbReference type="PANTHER" id="PTHR34700:SF4">
    <property type="entry name" value="PHAGE-LIKE ELEMENT PBSX PROTEIN XKDP"/>
    <property type="match status" value="1"/>
</dbReference>
<dbReference type="PROSITE" id="PS51782">
    <property type="entry name" value="LYSM"/>
    <property type="match status" value="1"/>
</dbReference>
<dbReference type="InterPro" id="IPR036779">
    <property type="entry name" value="LysM_dom_sf"/>
</dbReference>
<dbReference type="RefSeq" id="WP_161767782.1">
    <property type="nucleotide sequence ID" value="NZ_JAAATW010000003.1"/>
</dbReference>
<feature type="compositionally biased region" description="Low complexity" evidence="1">
    <location>
        <begin position="42"/>
        <end position="132"/>
    </location>
</feature>
<dbReference type="Proteomes" id="UP001517376">
    <property type="component" value="Unassembled WGS sequence"/>
</dbReference>
<comment type="caution">
    <text evidence="4">The sequence shown here is derived from an EMBL/GenBank/DDBJ whole genome shotgun (WGS) entry which is preliminary data.</text>
</comment>
<gene>
    <name evidence="4" type="ORF">GU920_14455</name>
</gene>
<reference evidence="5" key="1">
    <citation type="submission" date="2020-01" db="EMBL/GenBank/DDBJ databases">
        <title>Sphingomonas sp. strain CSW-10.</title>
        <authorList>
            <person name="Chen W.-M."/>
        </authorList>
    </citation>
    <scope>NUCLEOTIDE SEQUENCE [LARGE SCALE GENOMIC DNA]</scope>
    <source>
        <strain evidence="5">CCP-1</strain>
    </source>
</reference>
<organism evidence="4 5">
    <name type="scientific">Paragemmobacter ruber</name>
    <dbReference type="NCBI Taxonomy" id="1985673"/>
    <lineage>
        <taxon>Bacteria</taxon>
        <taxon>Pseudomonadati</taxon>
        <taxon>Pseudomonadota</taxon>
        <taxon>Alphaproteobacteria</taxon>
        <taxon>Rhodobacterales</taxon>
        <taxon>Paracoccaceae</taxon>
        <taxon>Paragemmobacter</taxon>
    </lineage>
</organism>
<dbReference type="Pfam" id="PF01476">
    <property type="entry name" value="LysM"/>
    <property type="match status" value="1"/>
</dbReference>
<keyword evidence="2" id="KW-0812">Transmembrane</keyword>